<reference evidence="2" key="1">
    <citation type="submission" date="2021-01" db="EMBL/GenBank/DDBJ databases">
        <authorList>
            <person name="Corre E."/>
            <person name="Pelletier E."/>
            <person name="Niang G."/>
            <person name="Scheremetjew M."/>
            <person name="Finn R."/>
            <person name="Kale V."/>
            <person name="Holt S."/>
            <person name="Cochrane G."/>
            <person name="Meng A."/>
            <person name="Brown T."/>
            <person name="Cohen L."/>
        </authorList>
    </citation>
    <scope>NUCLEOTIDE SEQUENCE</scope>
    <source>
        <strain evidence="2">CCMP1594</strain>
    </source>
</reference>
<evidence type="ECO:0000313" key="2">
    <source>
        <dbReference type="EMBL" id="CAE0817996.1"/>
    </source>
</evidence>
<sequence>MTATLKGTSQQHTHHHVHQGATQITMAHGHAGHTTFAKQTIENAKLPVSNPCVICLVCLVLLRDWIRSRDLNELGCSHVAMFATYLQHSLSIPSLFKTAAPHKMLGRTQQSVSCNCLLLQTTPNLRKR</sequence>
<accession>A0A7S4LB98</accession>
<protein>
    <submittedName>
        <fullName evidence="2">Uncharacterized protein</fullName>
    </submittedName>
</protein>
<dbReference type="EMBL" id="HBJA01083565">
    <property type="protein sequence ID" value="CAE0817996.1"/>
    <property type="molecule type" value="Transcribed_RNA"/>
</dbReference>
<dbReference type="AlphaFoldDB" id="A0A7S4LB98"/>
<evidence type="ECO:0000256" key="1">
    <source>
        <dbReference type="SAM" id="MobiDB-lite"/>
    </source>
</evidence>
<proteinExistence type="predicted"/>
<gene>
    <name evidence="2" type="ORF">EGYM00163_LOCUS29164</name>
</gene>
<organism evidence="2">
    <name type="scientific">Eutreptiella gymnastica</name>
    <dbReference type="NCBI Taxonomy" id="73025"/>
    <lineage>
        <taxon>Eukaryota</taxon>
        <taxon>Discoba</taxon>
        <taxon>Euglenozoa</taxon>
        <taxon>Euglenida</taxon>
        <taxon>Spirocuta</taxon>
        <taxon>Euglenophyceae</taxon>
        <taxon>Eutreptiales</taxon>
        <taxon>Eutreptiaceae</taxon>
        <taxon>Eutreptiella</taxon>
    </lineage>
</organism>
<name>A0A7S4LB98_9EUGL</name>
<feature type="region of interest" description="Disordered" evidence="1">
    <location>
        <begin position="1"/>
        <end position="20"/>
    </location>
</feature>